<accession>A0ABX0NUM8</accession>
<gene>
    <name evidence="1" type="ORF">F2P45_16170</name>
</gene>
<dbReference type="EMBL" id="WHJH01000018">
    <property type="protein sequence ID" value="NHZ90542.1"/>
    <property type="molecule type" value="Genomic_DNA"/>
</dbReference>
<proteinExistence type="predicted"/>
<dbReference type="InterPro" id="IPR009057">
    <property type="entry name" value="Homeodomain-like_sf"/>
</dbReference>
<reference evidence="1 2" key="1">
    <citation type="submission" date="2019-10" db="EMBL/GenBank/DDBJ databases">
        <title>Taxonomy of Antarctic Massilia spp.: description of Massilia rubra sp. nov., Massilia aquatica sp. nov., Massilia mucilaginosa sp. nov., Massilia frigida sp. nov. isolated from streams, lakes and regoliths.</title>
        <authorList>
            <person name="Holochova P."/>
            <person name="Sedlacek I."/>
            <person name="Kralova S."/>
            <person name="Maslanova I."/>
            <person name="Busse H.-J."/>
            <person name="Stankova E."/>
            <person name="Vrbovska V."/>
            <person name="Kovarovic V."/>
            <person name="Bartak M."/>
            <person name="Svec P."/>
            <person name="Pantucek R."/>
        </authorList>
    </citation>
    <scope>NUCLEOTIDE SEQUENCE [LARGE SCALE GENOMIC DNA]</scope>
    <source>
        <strain evidence="1 2">CCM 8733</strain>
    </source>
</reference>
<dbReference type="Pfam" id="PF13384">
    <property type="entry name" value="HTH_23"/>
    <property type="match status" value="1"/>
</dbReference>
<evidence type="ECO:0000313" key="2">
    <source>
        <dbReference type="Proteomes" id="UP000609726"/>
    </source>
</evidence>
<sequence>MVTDMRLRLKLSADERRTLREMGIYHPHARTRMRAQGMFRLAQGLTLQQVADEFEVHLNSVENWRRRWDELGLLGLFEGRHTGRPPKLSDEERSQLGDLARDAGGTARTLQRQWEGAEHTPLSRNSIKEYLKRMAFRYKRCRLSLKDKRKHPTVPPFSGIYFPVI</sequence>
<name>A0ABX0NUM8_9BURK</name>
<comment type="caution">
    <text evidence="1">The sequence shown here is derived from an EMBL/GenBank/DDBJ whole genome shotgun (WGS) entry which is preliminary data.</text>
</comment>
<dbReference type="SUPFAM" id="SSF46689">
    <property type="entry name" value="Homeodomain-like"/>
    <property type="match status" value="1"/>
</dbReference>
<evidence type="ECO:0000313" key="1">
    <source>
        <dbReference type="EMBL" id="NHZ90542.1"/>
    </source>
</evidence>
<organism evidence="1 2">
    <name type="scientific">Massilia mucilaginosa</name>
    <dbReference type="NCBI Taxonomy" id="2609282"/>
    <lineage>
        <taxon>Bacteria</taxon>
        <taxon>Pseudomonadati</taxon>
        <taxon>Pseudomonadota</taxon>
        <taxon>Betaproteobacteria</taxon>
        <taxon>Burkholderiales</taxon>
        <taxon>Oxalobacteraceae</taxon>
        <taxon>Telluria group</taxon>
        <taxon>Massilia</taxon>
    </lineage>
</organism>
<dbReference type="Proteomes" id="UP000609726">
    <property type="component" value="Unassembled WGS sequence"/>
</dbReference>
<protein>
    <submittedName>
        <fullName evidence="1">Helix-turn-helix domain-containing protein</fullName>
    </submittedName>
</protein>
<keyword evidence="2" id="KW-1185">Reference proteome</keyword>